<dbReference type="Proteomes" id="UP000321947">
    <property type="component" value="Unassembled WGS sequence"/>
</dbReference>
<gene>
    <name evidence="4" type="ORF">E5676_scaffold32G00800</name>
    <name evidence="3" type="ORF">E6C27_scaffold128G002490</name>
</gene>
<name>A0A5D3CW17_CUCMM</name>
<dbReference type="EMBL" id="SSTE01016683">
    <property type="protein sequence ID" value="KAA0041264.1"/>
    <property type="molecule type" value="Genomic_DNA"/>
</dbReference>
<dbReference type="OrthoDB" id="1436833at2759"/>
<feature type="domain" description="Putative plant transposon protein" evidence="2">
    <location>
        <begin position="58"/>
        <end position="214"/>
    </location>
</feature>
<evidence type="ECO:0000259" key="2">
    <source>
        <dbReference type="Pfam" id="PF20167"/>
    </source>
</evidence>
<comment type="caution">
    <text evidence="4">The sequence shown here is derived from an EMBL/GenBank/DDBJ whole genome shotgun (WGS) entry which is preliminary data.</text>
</comment>
<evidence type="ECO:0000313" key="4">
    <source>
        <dbReference type="EMBL" id="TYK16063.1"/>
    </source>
</evidence>
<dbReference type="InterPro" id="IPR046796">
    <property type="entry name" value="Transposase_32_dom"/>
</dbReference>
<evidence type="ECO:0000313" key="3">
    <source>
        <dbReference type="EMBL" id="KAA0041264.1"/>
    </source>
</evidence>
<sequence>MAKNKNVDQAGKKEAPSTVNTSKRDTETMLSDGPMLKQAQLTSLLHNKVLPSSRVNAIRPSVVYLFYRAYINIEELYAEVKEKRVDFGPKAINALYGLKNNEIGHLIFENPKARDLQDALENIIWPGTKWDRMPTEKYQLFPNDLNTEVSVWLVFIKKNIMPTRHDSTISMEIIMLLYYNGDSNQFNEISCEHLIAWVKHPCGAKPFLCLTKQLYIKAYPELEKSQQVQVSNGVCIGPTLHRFITIHKNKTKLRHLQEK</sequence>
<dbReference type="AlphaFoldDB" id="A0A5D3CW17"/>
<organism evidence="4 6">
    <name type="scientific">Cucumis melo var. makuwa</name>
    <name type="common">Oriental melon</name>
    <dbReference type="NCBI Taxonomy" id="1194695"/>
    <lineage>
        <taxon>Eukaryota</taxon>
        <taxon>Viridiplantae</taxon>
        <taxon>Streptophyta</taxon>
        <taxon>Embryophyta</taxon>
        <taxon>Tracheophyta</taxon>
        <taxon>Spermatophyta</taxon>
        <taxon>Magnoliopsida</taxon>
        <taxon>eudicotyledons</taxon>
        <taxon>Gunneridae</taxon>
        <taxon>Pentapetalae</taxon>
        <taxon>rosids</taxon>
        <taxon>fabids</taxon>
        <taxon>Cucurbitales</taxon>
        <taxon>Cucurbitaceae</taxon>
        <taxon>Benincaseae</taxon>
        <taxon>Cucumis</taxon>
    </lineage>
</organism>
<dbReference type="EMBL" id="SSTD01008349">
    <property type="protein sequence ID" value="TYK16063.1"/>
    <property type="molecule type" value="Genomic_DNA"/>
</dbReference>
<evidence type="ECO:0000313" key="5">
    <source>
        <dbReference type="Proteomes" id="UP000321393"/>
    </source>
</evidence>
<dbReference type="Proteomes" id="UP000321393">
    <property type="component" value="Unassembled WGS sequence"/>
</dbReference>
<evidence type="ECO:0000313" key="6">
    <source>
        <dbReference type="Proteomes" id="UP000321947"/>
    </source>
</evidence>
<protein>
    <recommendedName>
        <fullName evidence="2">Putative plant transposon protein domain-containing protein</fullName>
    </recommendedName>
</protein>
<evidence type="ECO:0000256" key="1">
    <source>
        <dbReference type="SAM" id="MobiDB-lite"/>
    </source>
</evidence>
<proteinExistence type="predicted"/>
<dbReference type="Pfam" id="PF20167">
    <property type="entry name" value="Transposase_32"/>
    <property type="match status" value="1"/>
</dbReference>
<reference evidence="5 6" key="1">
    <citation type="submission" date="2019-08" db="EMBL/GenBank/DDBJ databases">
        <title>Draft genome sequences of two oriental melons (Cucumis melo L. var makuwa).</title>
        <authorList>
            <person name="Kwon S.-Y."/>
        </authorList>
    </citation>
    <scope>NUCLEOTIDE SEQUENCE [LARGE SCALE GENOMIC DNA]</scope>
    <source>
        <strain evidence="6">cv. Chang Bougi</strain>
        <strain evidence="5">cv. SW 3</strain>
        <tissue evidence="4">Leaf</tissue>
    </source>
</reference>
<feature type="region of interest" description="Disordered" evidence="1">
    <location>
        <begin position="1"/>
        <end position="29"/>
    </location>
</feature>
<accession>A0A5D3CW17</accession>